<feature type="signal peptide" evidence="1">
    <location>
        <begin position="1"/>
        <end position="19"/>
    </location>
</feature>
<accession>A0ABU7G2P8</accession>
<reference evidence="2 3" key="2">
    <citation type="submission" date="2023-12" db="EMBL/GenBank/DDBJ databases">
        <authorList>
            <consortium name="Cladostephus spongiosus"/>
            <person name="Lorente B."/>
            <person name="Cabral C."/>
            <person name="Frias J."/>
            <person name="Faria J."/>
            <person name="Toubarro D."/>
        </authorList>
    </citation>
    <scope>NUCLEOTIDE SEQUENCE [LARGE SCALE GENOMIC DNA]</scope>
    <source>
        <strain evidence="2 3">ZMCS4</strain>
    </source>
</reference>
<proteinExistence type="predicted"/>
<dbReference type="RefSeq" id="WP_329774931.1">
    <property type="nucleotide sequence ID" value="NZ_JAYDYW010000006.1"/>
</dbReference>
<organism evidence="2 3">
    <name type="scientific">Agarivorans aestuarii</name>
    <dbReference type="NCBI Taxonomy" id="1563703"/>
    <lineage>
        <taxon>Bacteria</taxon>
        <taxon>Pseudomonadati</taxon>
        <taxon>Pseudomonadota</taxon>
        <taxon>Gammaproteobacteria</taxon>
        <taxon>Alteromonadales</taxon>
        <taxon>Alteromonadaceae</taxon>
        <taxon>Agarivorans</taxon>
    </lineage>
</organism>
<keyword evidence="1" id="KW-0732">Signal</keyword>
<gene>
    <name evidence="2" type="ORF">SNR37_003104</name>
</gene>
<feature type="chain" id="PRO_5045373058" evidence="1">
    <location>
        <begin position="20"/>
        <end position="209"/>
    </location>
</feature>
<keyword evidence="3" id="KW-1185">Reference proteome</keyword>
<name>A0ABU7G2P8_9ALTE</name>
<dbReference type="EMBL" id="JAYDYW010000006">
    <property type="protein sequence ID" value="MEE1673678.1"/>
    <property type="molecule type" value="Genomic_DNA"/>
</dbReference>
<comment type="caution">
    <text evidence="2">The sequence shown here is derived from an EMBL/GenBank/DDBJ whole genome shotgun (WGS) entry which is preliminary data.</text>
</comment>
<evidence type="ECO:0000256" key="1">
    <source>
        <dbReference type="SAM" id="SignalP"/>
    </source>
</evidence>
<evidence type="ECO:0000313" key="3">
    <source>
        <dbReference type="Proteomes" id="UP001310248"/>
    </source>
</evidence>
<reference evidence="3" key="1">
    <citation type="submission" date="2023-07" db="EMBL/GenBank/DDBJ databases">
        <title>Draft genome sequence of Agarivorans aestuarii strain ZMCS4, a CAZymes producing bacteria isolated from the marine brown algae Clodostephus spongiosus.</title>
        <authorList>
            <person name="Lorente B."/>
            <person name="Cabral C."/>
            <person name="Frias J."/>
            <person name="Faria J."/>
            <person name="Toubarro D."/>
        </authorList>
    </citation>
    <scope>NUCLEOTIDE SEQUENCE [LARGE SCALE GENOMIC DNA]</scope>
    <source>
        <strain evidence="3">ZMCS4</strain>
    </source>
</reference>
<protein>
    <submittedName>
        <fullName evidence="2">Uncharacterized protein</fullName>
    </submittedName>
</protein>
<evidence type="ECO:0000313" key="2">
    <source>
        <dbReference type="EMBL" id="MEE1673678.1"/>
    </source>
</evidence>
<dbReference type="Proteomes" id="UP001310248">
    <property type="component" value="Unassembled WGS sequence"/>
</dbReference>
<sequence length="209" mass="24076">MKKLTLASLLLVCSYSANASINEQQLATYYQATQGDYSQLDTLYKELQQAHQQQPSDPWTLFYLGGTETLKGDDAWMPWSKMSYTEDGLARMNKALNMISEEQWQQQYRHLPQAIFMQATAAVTYTRVPDFFNYQDQGMQLFKQVLNDQRFLQSPAPATSWVYRFAIEAALNNQQPALAEQWFKQLQQTGVKDNYSQLTAQLMAEHGKS</sequence>